<evidence type="ECO:0000313" key="1">
    <source>
        <dbReference type="EMBL" id="ETR73005.1"/>
    </source>
</evidence>
<dbReference type="Proteomes" id="UP000189670">
    <property type="component" value="Unassembled WGS sequence"/>
</dbReference>
<reference evidence="2" key="1">
    <citation type="submission" date="2012-11" db="EMBL/GenBank/DDBJ databases">
        <authorList>
            <person name="Lucero-Rivera Y.E."/>
            <person name="Tovar-Ramirez D."/>
        </authorList>
    </citation>
    <scope>NUCLEOTIDE SEQUENCE [LARGE SCALE GENOMIC DNA]</scope>
    <source>
        <strain evidence="2">Araruama</strain>
    </source>
</reference>
<protein>
    <submittedName>
        <fullName evidence="1">Uncharacterized protein</fullName>
    </submittedName>
</protein>
<organism evidence="1 2">
    <name type="scientific">Candidatus Magnetoglobus multicellularis str. Araruama</name>
    <dbReference type="NCBI Taxonomy" id="890399"/>
    <lineage>
        <taxon>Bacteria</taxon>
        <taxon>Pseudomonadati</taxon>
        <taxon>Thermodesulfobacteriota</taxon>
        <taxon>Desulfobacteria</taxon>
        <taxon>Desulfobacterales</taxon>
        <taxon>Desulfobacteraceae</taxon>
        <taxon>Candidatus Magnetoglobus</taxon>
    </lineage>
</organism>
<gene>
    <name evidence="1" type="ORF">OMM_07208</name>
</gene>
<name>A0A1V1PEA2_9BACT</name>
<dbReference type="AlphaFoldDB" id="A0A1V1PEA2"/>
<sequence length="79" mass="9141">MKIISPSKTKTLKINCPSCNRRFYATFSLIQPQASGTGKVVTRCIYCKGLCLIEIPNKYINEARFKKQIQRIRKEFNLV</sequence>
<accession>A0A1V1PEA2</accession>
<proteinExistence type="predicted"/>
<dbReference type="EMBL" id="ATBP01000095">
    <property type="protein sequence ID" value="ETR73005.1"/>
    <property type="molecule type" value="Genomic_DNA"/>
</dbReference>
<evidence type="ECO:0000313" key="2">
    <source>
        <dbReference type="Proteomes" id="UP000189670"/>
    </source>
</evidence>
<comment type="caution">
    <text evidence="1">The sequence shown here is derived from an EMBL/GenBank/DDBJ whole genome shotgun (WGS) entry which is preliminary data.</text>
</comment>